<evidence type="ECO:0000256" key="4">
    <source>
        <dbReference type="ARBA" id="ARBA00008981"/>
    </source>
</evidence>
<comment type="cofactor">
    <cofactor evidence="2 9">
        <name>pyridoxal 5'-phosphate</name>
        <dbReference type="ChEBI" id="CHEBI:597326"/>
    </cofactor>
</comment>
<dbReference type="STRING" id="1852522.SAMN06295960_3846"/>
<keyword evidence="6 9" id="KW-0663">Pyridoxal phosphate</keyword>
<keyword evidence="5 9" id="KW-0963">Cytoplasm</keyword>
<comment type="pathway">
    <text evidence="3">Porphyrin-containing compound metabolism; protoporphyrin-IX biosynthesis; 5-aminolevulinate from L-glutamyl-tRNA(Glu): step 2/2.</text>
</comment>
<evidence type="ECO:0000256" key="2">
    <source>
        <dbReference type="ARBA" id="ARBA00001933"/>
    </source>
</evidence>
<evidence type="ECO:0000256" key="6">
    <source>
        <dbReference type="ARBA" id="ARBA00022898"/>
    </source>
</evidence>
<dbReference type="GO" id="GO:0008483">
    <property type="term" value="F:transaminase activity"/>
    <property type="evidence" value="ECO:0007669"/>
    <property type="project" value="InterPro"/>
</dbReference>
<evidence type="ECO:0000256" key="3">
    <source>
        <dbReference type="ARBA" id="ARBA00004819"/>
    </source>
</evidence>
<dbReference type="PROSITE" id="PS00600">
    <property type="entry name" value="AA_TRANSFER_CLASS_3"/>
    <property type="match status" value="1"/>
</dbReference>
<dbReference type="Gene3D" id="3.90.1150.10">
    <property type="entry name" value="Aspartate Aminotransferase, domain 1"/>
    <property type="match status" value="1"/>
</dbReference>
<organism evidence="10 11">
    <name type="scientific">Paenibacillus aquistagni</name>
    <dbReference type="NCBI Taxonomy" id="1852522"/>
    <lineage>
        <taxon>Bacteria</taxon>
        <taxon>Bacillati</taxon>
        <taxon>Bacillota</taxon>
        <taxon>Bacilli</taxon>
        <taxon>Bacillales</taxon>
        <taxon>Paenibacillaceae</taxon>
        <taxon>Paenibacillus</taxon>
    </lineage>
</organism>
<dbReference type="InterPro" id="IPR005814">
    <property type="entry name" value="Aminotrans_3"/>
</dbReference>
<dbReference type="EC" id="5.4.3.8" evidence="9"/>
<comment type="similarity">
    <text evidence="4 9">Belongs to the class-III pyridoxal-phosphate-dependent aminotransferase family. HemL subfamily.</text>
</comment>
<comment type="catalytic activity">
    <reaction evidence="1 9">
        <text>(S)-4-amino-5-oxopentanoate = 5-aminolevulinate</text>
        <dbReference type="Rhea" id="RHEA:14265"/>
        <dbReference type="ChEBI" id="CHEBI:57501"/>
        <dbReference type="ChEBI" id="CHEBI:356416"/>
        <dbReference type="EC" id="5.4.3.8"/>
    </reaction>
</comment>
<comment type="subcellular location">
    <subcellularLocation>
        <location evidence="9">Cytoplasm</location>
    </subcellularLocation>
</comment>
<evidence type="ECO:0000313" key="11">
    <source>
        <dbReference type="Proteomes" id="UP000193834"/>
    </source>
</evidence>
<dbReference type="HAMAP" id="MF_00375">
    <property type="entry name" value="HemL_aminotrans_3"/>
    <property type="match status" value="1"/>
</dbReference>
<gene>
    <name evidence="9" type="primary">hemL</name>
    <name evidence="10" type="ORF">SAMN06295960_3846</name>
</gene>
<proteinExistence type="inferred from homology"/>
<dbReference type="GO" id="GO:0042286">
    <property type="term" value="F:glutamate-1-semialdehyde 2,1-aminomutase activity"/>
    <property type="evidence" value="ECO:0007669"/>
    <property type="project" value="UniProtKB-UniRule"/>
</dbReference>
<dbReference type="NCBIfam" id="NF000818">
    <property type="entry name" value="PRK00062.1"/>
    <property type="match status" value="1"/>
</dbReference>
<dbReference type="CDD" id="cd00610">
    <property type="entry name" value="OAT_like"/>
    <property type="match status" value="1"/>
</dbReference>
<evidence type="ECO:0000313" key="10">
    <source>
        <dbReference type="EMBL" id="SMG55253.1"/>
    </source>
</evidence>
<reference evidence="10 11" key="1">
    <citation type="submission" date="2017-04" db="EMBL/GenBank/DDBJ databases">
        <authorList>
            <person name="Afonso C.L."/>
            <person name="Miller P.J."/>
            <person name="Scott M.A."/>
            <person name="Spackman E."/>
            <person name="Goraichik I."/>
            <person name="Dimitrov K.M."/>
            <person name="Suarez D.L."/>
            <person name="Swayne D.E."/>
        </authorList>
    </citation>
    <scope>NUCLEOTIDE SEQUENCE [LARGE SCALE GENOMIC DNA]</scope>
    <source>
        <strain evidence="10 11">11</strain>
    </source>
</reference>
<evidence type="ECO:0000256" key="7">
    <source>
        <dbReference type="ARBA" id="ARBA00023235"/>
    </source>
</evidence>
<keyword evidence="8 9" id="KW-0627">Porphyrin biosynthesis</keyword>
<evidence type="ECO:0000256" key="5">
    <source>
        <dbReference type="ARBA" id="ARBA00022490"/>
    </source>
</evidence>
<keyword evidence="7 9" id="KW-0413">Isomerase</keyword>
<dbReference type="InterPro" id="IPR004639">
    <property type="entry name" value="4pyrrol_synth_GluAld_NH2Trfase"/>
</dbReference>
<dbReference type="InterPro" id="IPR015424">
    <property type="entry name" value="PyrdxlP-dep_Trfase"/>
</dbReference>
<dbReference type="UniPathway" id="UPA00251">
    <property type="reaction ID" value="UER00317"/>
</dbReference>
<evidence type="ECO:0000256" key="8">
    <source>
        <dbReference type="ARBA" id="ARBA00023244"/>
    </source>
</evidence>
<accession>A0A1X7LPK3</accession>
<dbReference type="Pfam" id="PF00202">
    <property type="entry name" value="Aminotran_3"/>
    <property type="match status" value="1"/>
</dbReference>
<dbReference type="PANTHER" id="PTHR43713:SF3">
    <property type="entry name" value="GLUTAMATE-1-SEMIALDEHYDE 2,1-AMINOMUTASE 1, CHLOROPLASTIC-RELATED"/>
    <property type="match status" value="1"/>
</dbReference>
<dbReference type="EMBL" id="FXAZ01000006">
    <property type="protein sequence ID" value="SMG55253.1"/>
    <property type="molecule type" value="Genomic_DNA"/>
</dbReference>
<feature type="modified residue" description="N6-(pyridoxal phosphate)lysine" evidence="9">
    <location>
        <position position="347"/>
    </location>
</feature>
<dbReference type="Proteomes" id="UP000193834">
    <property type="component" value="Unassembled WGS sequence"/>
</dbReference>
<dbReference type="InterPro" id="IPR015422">
    <property type="entry name" value="PyrdxlP-dep_Trfase_small"/>
</dbReference>
<dbReference type="PANTHER" id="PTHR43713">
    <property type="entry name" value="GLUTAMATE-1-SEMIALDEHYDE 2,1-AMINOMUTASE"/>
    <property type="match status" value="1"/>
</dbReference>
<evidence type="ECO:0000256" key="9">
    <source>
        <dbReference type="HAMAP-Rule" id="MF_00375"/>
    </source>
</evidence>
<name>A0A1X7LPK3_9BACL</name>
<dbReference type="AlphaFoldDB" id="A0A1X7LPK3"/>
<comment type="subunit">
    <text evidence="9">Homodimer.</text>
</comment>
<dbReference type="FunFam" id="3.40.640.10:FF:000021">
    <property type="entry name" value="Glutamate-1-semialdehyde 2,1-aminomutase"/>
    <property type="match status" value="1"/>
</dbReference>
<keyword evidence="11" id="KW-1185">Reference proteome</keyword>
<protein>
    <recommendedName>
        <fullName evidence="9">Glutamate-1-semialdehyde 2,1-aminomutase</fullName>
        <shortName evidence="9">GSA</shortName>
        <ecNumber evidence="9">5.4.3.8</ecNumber>
    </recommendedName>
    <alternativeName>
        <fullName evidence="9">Glutamate-1-semialdehyde aminotransferase</fullName>
        <shortName evidence="9">GSA-AT</shortName>
    </alternativeName>
</protein>
<dbReference type="InterPro" id="IPR015421">
    <property type="entry name" value="PyrdxlP-dep_Trfase_major"/>
</dbReference>
<dbReference type="Gene3D" id="3.40.640.10">
    <property type="entry name" value="Type I PLP-dependent aspartate aminotransferase-like (Major domain)"/>
    <property type="match status" value="1"/>
</dbReference>
<dbReference type="SUPFAM" id="SSF53383">
    <property type="entry name" value="PLP-dependent transferases"/>
    <property type="match status" value="1"/>
</dbReference>
<sequence length="511" mass="55434">MINEIDFDISFRKELNNRMDHRPKAEAEAMDVELPEIPMLALTPRDAFYGEVELSVKHQSHYRNEGDLAKGGASMHLSTKRKDSCSIAAFERAKRLIPGGVNSPVRAFSSVDLTPVFAARAQGARVFDIDGNEFIDYIGSWGPLILGHAHPEVVEAIREAASRGTSFGLSTEIEIKMAEWICRSMPSIEMVRMVNSGTEASMSALRLARGYTKRQKIVKFQGGYHGHADALLIKSGSGAATLGLPDSPGVPDSVAAHTLTAPYNSMDSVRFLFEQYGEQIAAVIVEPVAGNMGVIPPAPGFLHGLREITKQYGSLFIFDEVMTGYRVGFHGAQGLYGIDPDLTCLGKIIGGGLPVGAYGGKREIMEQVAPVGPIYQAGTLSGNPLAMAAGYTTLRLLEEPGLYEELDRKTTRLAEGFAQNAKLAGIPLKINRVGSMFSAFFSEQEVVDYDTAKGSNMQLFKAYYAAMLEHGILTAPTPYEVSFVSAAHSDEDIERTISAHYQALNKISNKG</sequence>
<dbReference type="NCBIfam" id="TIGR00713">
    <property type="entry name" value="hemL"/>
    <property type="match status" value="1"/>
</dbReference>
<dbReference type="InterPro" id="IPR049704">
    <property type="entry name" value="Aminotrans_3_PPA_site"/>
</dbReference>
<evidence type="ECO:0000256" key="1">
    <source>
        <dbReference type="ARBA" id="ARBA00001579"/>
    </source>
</evidence>
<dbReference type="GO" id="GO:0030170">
    <property type="term" value="F:pyridoxal phosphate binding"/>
    <property type="evidence" value="ECO:0007669"/>
    <property type="project" value="InterPro"/>
</dbReference>
<dbReference type="GO" id="GO:0005737">
    <property type="term" value="C:cytoplasm"/>
    <property type="evidence" value="ECO:0007669"/>
    <property type="project" value="UniProtKB-SubCell"/>
</dbReference>
<dbReference type="GO" id="GO:0006782">
    <property type="term" value="P:protoporphyrinogen IX biosynthetic process"/>
    <property type="evidence" value="ECO:0007669"/>
    <property type="project" value="UniProtKB-UniRule"/>
</dbReference>